<keyword evidence="2" id="KW-1185">Reference proteome</keyword>
<proteinExistence type="predicted"/>
<sequence>MWEHNISKVPLLQRPHFHLGDWKVTCRRADADADTYNYAKSSHPPAGVLGLAIPPATPSLSRLPENWPLYQHLQVSHMVLLMQWFSPPTANRMPPAQDNIFASNEVDSMGTSFGLLPLESKGSAALHLPHTGEKFPLYHQQEAERTAVNKTSDTQQTNTTTMCIAANTSSSHPGTHGLTFCCHTCLP</sequence>
<reference evidence="1 2" key="1">
    <citation type="submission" date="2019-05" db="EMBL/GenBank/DDBJ databases">
        <title>Another draft genome of Portunus trituberculatus and its Hox gene families provides insights of decapod evolution.</title>
        <authorList>
            <person name="Jeong J.-H."/>
            <person name="Song I."/>
            <person name="Kim S."/>
            <person name="Choi T."/>
            <person name="Kim D."/>
            <person name="Ryu S."/>
            <person name="Kim W."/>
        </authorList>
    </citation>
    <scope>NUCLEOTIDE SEQUENCE [LARGE SCALE GENOMIC DNA]</scope>
    <source>
        <tissue evidence="1">Muscle</tissue>
    </source>
</reference>
<dbReference type="AlphaFoldDB" id="A0A5B7H7S3"/>
<evidence type="ECO:0000313" key="1">
    <source>
        <dbReference type="EMBL" id="MPC65317.1"/>
    </source>
</evidence>
<dbReference type="EMBL" id="VSRR010023207">
    <property type="protein sequence ID" value="MPC65317.1"/>
    <property type="molecule type" value="Genomic_DNA"/>
</dbReference>
<organism evidence="1 2">
    <name type="scientific">Portunus trituberculatus</name>
    <name type="common">Swimming crab</name>
    <name type="synonym">Neptunus trituberculatus</name>
    <dbReference type="NCBI Taxonomy" id="210409"/>
    <lineage>
        <taxon>Eukaryota</taxon>
        <taxon>Metazoa</taxon>
        <taxon>Ecdysozoa</taxon>
        <taxon>Arthropoda</taxon>
        <taxon>Crustacea</taxon>
        <taxon>Multicrustacea</taxon>
        <taxon>Malacostraca</taxon>
        <taxon>Eumalacostraca</taxon>
        <taxon>Eucarida</taxon>
        <taxon>Decapoda</taxon>
        <taxon>Pleocyemata</taxon>
        <taxon>Brachyura</taxon>
        <taxon>Eubrachyura</taxon>
        <taxon>Portunoidea</taxon>
        <taxon>Portunidae</taxon>
        <taxon>Portuninae</taxon>
        <taxon>Portunus</taxon>
    </lineage>
</organism>
<gene>
    <name evidence="1" type="ORF">E2C01_059450</name>
</gene>
<evidence type="ECO:0000313" key="2">
    <source>
        <dbReference type="Proteomes" id="UP000324222"/>
    </source>
</evidence>
<protein>
    <submittedName>
        <fullName evidence="1">Uncharacterized protein</fullName>
    </submittedName>
</protein>
<dbReference type="Proteomes" id="UP000324222">
    <property type="component" value="Unassembled WGS sequence"/>
</dbReference>
<name>A0A5B7H7S3_PORTR</name>
<comment type="caution">
    <text evidence="1">The sequence shown here is derived from an EMBL/GenBank/DDBJ whole genome shotgun (WGS) entry which is preliminary data.</text>
</comment>
<accession>A0A5B7H7S3</accession>